<sequence length="68" mass="6832">MNTKTITRSVAWLALAAALAVPVITGTARSTPAGSDVNGRGALSAADGDFDGLLATGGEYDVKDVTHD</sequence>
<reference evidence="2" key="2">
    <citation type="submission" date="2023-01" db="EMBL/GenBank/DDBJ databases">
        <authorList>
            <person name="Sun Q."/>
            <person name="Evtushenko L."/>
        </authorList>
    </citation>
    <scope>NUCLEOTIDE SEQUENCE</scope>
    <source>
        <strain evidence="2">VKM Ac-2007</strain>
    </source>
</reference>
<proteinExistence type="predicted"/>
<evidence type="ECO:0000313" key="2">
    <source>
        <dbReference type="EMBL" id="GLK07720.1"/>
    </source>
</evidence>
<feature type="chain" id="PRO_5040781419" evidence="1">
    <location>
        <begin position="21"/>
        <end position="68"/>
    </location>
</feature>
<keyword evidence="3" id="KW-1185">Reference proteome</keyword>
<dbReference type="EMBL" id="BSEV01000001">
    <property type="protein sequence ID" value="GLK07720.1"/>
    <property type="molecule type" value="Genomic_DNA"/>
</dbReference>
<dbReference type="RefSeq" id="WP_271216232.1">
    <property type="nucleotide sequence ID" value="NZ_BAAAVD010000033.1"/>
</dbReference>
<dbReference type="Proteomes" id="UP001143474">
    <property type="component" value="Unassembled WGS sequence"/>
</dbReference>
<gene>
    <name evidence="2" type="ORF">GCM10017600_11250</name>
</gene>
<protein>
    <submittedName>
        <fullName evidence="2">Uncharacterized protein</fullName>
    </submittedName>
</protein>
<keyword evidence="1" id="KW-0732">Signal</keyword>
<name>A0A9W6MBE3_9ACTN</name>
<evidence type="ECO:0000256" key="1">
    <source>
        <dbReference type="SAM" id="SignalP"/>
    </source>
</evidence>
<organism evidence="2 3">
    <name type="scientific">Streptosporangium carneum</name>
    <dbReference type="NCBI Taxonomy" id="47481"/>
    <lineage>
        <taxon>Bacteria</taxon>
        <taxon>Bacillati</taxon>
        <taxon>Actinomycetota</taxon>
        <taxon>Actinomycetes</taxon>
        <taxon>Streptosporangiales</taxon>
        <taxon>Streptosporangiaceae</taxon>
        <taxon>Streptosporangium</taxon>
    </lineage>
</organism>
<dbReference type="AlphaFoldDB" id="A0A9W6MBE3"/>
<accession>A0A9W6MBE3</accession>
<comment type="caution">
    <text evidence="2">The sequence shown here is derived from an EMBL/GenBank/DDBJ whole genome shotgun (WGS) entry which is preliminary data.</text>
</comment>
<evidence type="ECO:0000313" key="3">
    <source>
        <dbReference type="Proteomes" id="UP001143474"/>
    </source>
</evidence>
<reference evidence="2" key="1">
    <citation type="journal article" date="2014" name="Int. J. Syst. Evol. Microbiol.">
        <title>Complete genome sequence of Corynebacterium casei LMG S-19264T (=DSM 44701T), isolated from a smear-ripened cheese.</title>
        <authorList>
            <consortium name="US DOE Joint Genome Institute (JGI-PGF)"/>
            <person name="Walter F."/>
            <person name="Albersmeier A."/>
            <person name="Kalinowski J."/>
            <person name="Ruckert C."/>
        </authorList>
    </citation>
    <scope>NUCLEOTIDE SEQUENCE</scope>
    <source>
        <strain evidence="2">VKM Ac-2007</strain>
    </source>
</reference>
<feature type="signal peptide" evidence="1">
    <location>
        <begin position="1"/>
        <end position="20"/>
    </location>
</feature>